<keyword evidence="2" id="KW-1185">Reference proteome</keyword>
<sequence length="159" mass="16731">MWLLLGILPIALLLSGMSMTVSRTSVPTLENANRFSLEANQEATLFQLYREAVANYLDANPGFNGEVPVSSLSLPIGTILPSMFGNTVSGGVAWTWIAPSSSLVYSPDVVMGPEFAKSFGSLLVGVNKNGTFASPSGISVSIGVPSFVPNGSIVSFWEV</sequence>
<dbReference type="PATRIC" id="fig|1162668.3.peg.690"/>
<reference evidence="1 2" key="1">
    <citation type="journal article" date="2012" name="J. Bacteriol.">
        <title>Complete Genome Sequence of Leptospirillum ferrooxidans Strain C2-3, Isolated from a Fresh Volcanic Ash Deposit on the Island of Miyake, Japan.</title>
        <authorList>
            <person name="Fujimura R."/>
            <person name="Sato Y."/>
            <person name="Nishizawa T."/>
            <person name="Oshima K."/>
            <person name="Kim S.-W."/>
            <person name="Hattori M."/>
            <person name="Kamijo T."/>
            <person name="Ohta H."/>
        </authorList>
    </citation>
    <scope>NUCLEOTIDE SEQUENCE [LARGE SCALE GENOMIC DNA]</scope>
    <source>
        <strain evidence="1 2">C2-3</strain>
    </source>
</reference>
<gene>
    <name evidence="1" type="ordered locus">LFE_0589</name>
</gene>
<dbReference type="InterPro" id="IPR041883">
    <property type="entry name" value="PilM_N-ter"/>
</dbReference>
<dbReference type="HOGENOM" id="CLU_1658627_0_0_0"/>
<accession>I0IM06</accession>
<dbReference type="Proteomes" id="UP000007382">
    <property type="component" value="Chromosome"/>
</dbReference>
<dbReference type="InterPro" id="IPR009987">
    <property type="entry name" value="IM_PilM"/>
</dbReference>
<dbReference type="InterPro" id="IPR041884">
    <property type="entry name" value="PilM_C-ter"/>
</dbReference>
<organism evidence="1 2">
    <name type="scientific">Leptospirillum ferrooxidans (strain C2-3)</name>
    <dbReference type="NCBI Taxonomy" id="1162668"/>
    <lineage>
        <taxon>Bacteria</taxon>
        <taxon>Pseudomonadati</taxon>
        <taxon>Nitrospirota</taxon>
        <taxon>Nitrospiria</taxon>
        <taxon>Nitrospirales</taxon>
        <taxon>Nitrospiraceae</taxon>
        <taxon>Leptospirillum</taxon>
    </lineage>
</organism>
<protein>
    <submittedName>
        <fullName evidence="1">Uncharacterized protein</fullName>
    </submittedName>
</protein>
<dbReference type="Gene3D" id="6.20.120.30">
    <property type="entry name" value="PilM protein, C-terminal domain"/>
    <property type="match status" value="1"/>
</dbReference>
<dbReference type="Pfam" id="PF07419">
    <property type="entry name" value="PilM"/>
    <property type="match status" value="1"/>
</dbReference>
<reference evidence="2" key="2">
    <citation type="submission" date="2012-03" db="EMBL/GenBank/DDBJ databases">
        <title>The complete genome sequence of the pioneer microbe on fresh volcanic deposit, Leptospirillum ferrooxidans strain C2-3.</title>
        <authorList>
            <person name="Fujimura R."/>
            <person name="Sato Y."/>
            <person name="Nishizawa T."/>
            <person name="Nanba K."/>
            <person name="Oshima K."/>
            <person name="Hattori M."/>
            <person name="Kamijo T."/>
            <person name="Ohta H."/>
        </authorList>
    </citation>
    <scope>NUCLEOTIDE SEQUENCE [LARGE SCALE GENOMIC DNA]</scope>
    <source>
        <strain evidence="2">C2-3</strain>
    </source>
</reference>
<dbReference type="AlphaFoldDB" id="I0IM06"/>
<proteinExistence type="predicted"/>
<name>I0IM06_LEPFC</name>
<evidence type="ECO:0000313" key="1">
    <source>
        <dbReference type="EMBL" id="BAM06305.1"/>
    </source>
</evidence>
<dbReference type="STRING" id="1162668.LFE_0589"/>
<dbReference type="EMBL" id="AP012342">
    <property type="protein sequence ID" value="BAM06305.1"/>
    <property type="molecule type" value="Genomic_DNA"/>
</dbReference>
<dbReference type="OrthoDB" id="5456316at2"/>
<dbReference type="KEGG" id="lfc:LFE_0589"/>
<dbReference type="Gene3D" id="3.30.1300.90">
    <property type="entry name" value="PilM protein, N-terminal domain"/>
    <property type="match status" value="1"/>
</dbReference>
<dbReference type="RefSeq" id="WP_014448797.1">
    <property type="nucleotide sequence ID" value="NC_017094.1"/>
</dbReference>
<evidence type="ECO:0000313" key="2">
    <source>
        <dbReference type="Proteomes" id="UP000007382"/>
    </source>
</evidence>